<keyword evidence="1" id="KW-0808">Transferase</keyword>
<evidence type="ECO:0000256" key="2">
    <source>
        <dbReference type="ARBA" id="ARBA00023315"/>
    </source>
</evidence>
<dbReference type="Proteomes" id="UP000054771">
    <property type="component" value="Unassembled WGS sequence"/>
</dbReference>
<sequence length="495" mass="54909">MSSVLPQFEGISPIDSLLPFLYIRFQLYFPVICNDDIVLALNDGVQRLLQLSPVLSGYIHQDLQKSVLDEKITIPNIEDVDISQIFRVKRHEKPFKGFAQGQVSPNSLMFLDIAPDPTKPAPVLGIQLNIFLDSLVLAFSVTHRVIDANGLGTLIRTLAHLCDDTGGKTTKLATLSGPEQAYTRAALSTIYPQAIVPITLPQYVFTSIPDQSPETMHKNATKLATLCVSRYVTIPTTKILSLKKSCLDHAKHPHKCADCDDRIPSADISWLSSNDVVSALLWLCITRARFFTSQTTQERTEDKSEKVSVFGMAVNVRHRLSPALPASYMGNGALNLKLVRALQDIIPGDGNEKDHAAIVFRLACHIRQELNTFDNDYVRSLLAVVQAHRSTPMRVGGHYDVCCSNLRGIDNLYESFGSSLGRPAHVVTTDGYFDGGCYILPKRIGKNAPWDIHLTLGEQAMEWLMRDSLFKEYFEDHPFLQGNISGADALDGFLV</sequence>
<dbReference type="Pfam" id="PF02458">
    <property type="entry name" value="Transferase"/>
    <property type="match status" value="1"/>
</dbReference>
<dbReference type="PANTHER" id="PTHR31896">
    <property type="entry name" value="FAMILY REGULATORY PROTEIN, PUTATIVE (AFU_ORTHOLOGUE AFUA_3G14730)-RELATED"/>
    <property type="match status" value="1"/>
</dbReference>
<dbReference type="AlphaFoldDB" id="A0A0U5G1C7"/>
<dbReference type="InterPro" id="IPR023213">
    <property type="entry name" value="CAT-like_dom_sf"/>
</dbReference>
<dbReference type="EMBL" id="CDMC01000005">
    <property type="protein sequence ID" value="CEL05746.1"/>
    <property type="molecule type" value="Genomic_DNA"/>
</dbReference>
<evidence type="ECO:0000313" key="4">
    <source>
        <dbReference type="Proteomes" id="UP000054771"/>
    </source>
</evidence>
<protein>
    <submittedName>
        <fullName evidence="3">Uncharacterized protein</fullName>
    </submittedName>
</protein>
<proteinExistence type="predicted"/>
<keyword evidence="4" id="KW-1185">Reference proteome</keyword>
<dbReference type="Gene3D" id="3.30.559.10">
    <property type="entry name" value="Chloramphenicol acetyltransferase-like domain"/>
    <property type="match status" value="2"/>
</dbReference>
<dbReference type="STRING" id="454130.A0A0U5G1C7"/>
<dbReference type="OrthoDB" id="1862401at2759"/>
<keyword evidence="2" id="KW-0012">Acyltransferase</keyword>
<dbReference type="PANTHER" id="PTHR31896:SF64">
    <property type="entry name" value="TRICHOTHECENE 3-O-ACETYLTRANSFERASE"/>
    <property type="match status" value="1"/>
</dbReference>
<evidence type="ECO:0000313" key="3">
    <source>
        <dbReference type="EMBL" id="CEL05746.1"/>
    </source>
</evidence>
<gene>
    <name evidence="3" type="ORF">ASPCAL06861</name>
</gene>
<accession>A0A0U5G1C7</accession>
<reference evidence="4" key="1">
    <citation type="journal article" date="2016" name="Genome Announc.">
        <title>Draft genome sequences of fungus Aspergillus calidoustus.</title>
        <authorList>
            <person name="Horn F."/>
            <person name="Linde J."/>
            <person name="Mattern D.J."/>
            <person name="Walther G."/>
            <person name="Guthke R."/>
            <person name="Scherlach K."/>
            <person name="Martin K."/>
            <person name="Brakhage A.A."/>
            <person name="Petzke L."/>
            <person name="Valiante V."/>
        </authorList>
    </citation>
    <scope>NUCLEOTIDE SEQUENCE [LARGE SCALE GENOMIC DNA]</scope>
    <source>
        <strain evidence="4">SF006504</strain>
    </source>
</reference>
<dbReference type="OMA" id="FRPGWGV"/>
<evidence type="ECO:0000256" key="1">
    <source>
        <dbReference type="ARBA" id="ARBA00022679"/>
    </source>
</evidence>
<organism evidence="3 4">
    <name type="scientific">Aspergillus calidoustus</name>
    <dbReference type="NCBI Taxonomy" id="454130"/>
    <lineage>
        <taxon>Eukaryota</taxon>
        <taxon>Fungi</taxon>
        <taxon>Dikarya</taxon>
        <taxon>Ascomycota</taxon>
        <taxon>Pezizomycotina</taxon>
        <taxon>Eurotiomycetes</taxon>
        <taxon>Eurotiomycetidae</taxon>
        <taxon>Eurotiales</taxon>
        <taxon>Aspergillaceae</taxon>
        <taxon>Aspergillus</taxon>
        <taxon>Aspergillus subgen. Nidulantes</taxon>
    </lineage>
</organism>
<dbReference type="GO" id="GO:0016746">
    <property type="term" value="F:acyltransferase activity"/>
    <property type="evidence" value="ECO:0007669"/>
    <property type="project" value="UniProtKB-KW"/>
</dbReference>
<name>A0A0U5G1C7_ASPCI</name>
<dbReference type="InterPro" id="IPR051283">
    <property type="entry name" value="Sec_Metabolite_Acyltrans"/>
</dbReference>